<sequence>MAVVEEKGLASGREDYTQDGTVDLKGRPVLRSNTGRWRACSFIVGYEMIERMAYYGIASNLVLYLTKKLHEGTVKSSNHVTNWVGTVWMMPAAGAYIADAYLGRYSTFVIASAIYLLGMCLLTLTVSLPALKPPPCALGVADKDCQRASSLQVGIFFCALYIIAAGTGGTKPNISTMGADQFDEFEPRERSQKLSFYNWWVFNILIGTIFAQTLLVYIQDKVGFGLGYGIPTIGLALSILVFLLGTPLYRHRLPSGSPLTRMVQVFVAAMTKWKVHVPDDVNELHELSIEEYYASKGRSRIYHSSSLRLHNNLITLTNVSSFLDKAAVKTGQTSQWMLCTVTQVEETKQMMKMIPILITTCVPSTIIAQTSTLFIRQGTTLDRRMGPHFQIPPACLIAFVNIFMLISVVIYDRFFVPSIRRYTKDPRGISLLQRLGIGLVLHVIIMLTACLVERKRLGVARENHLLEQNDTIPLTIFILLPQFALTGIADTFVDVAKLEFFYDQAPESMKSLGTSYFTTTLSIGNFLSTFLLSTVADLTRRNGHKGWILDNLNVSRLDYYYAFLAMLSAINLLCFVVVAKLYVYNVDVTQTKMDLDMNPASSKDNNGISQSTPQPDAKLMAVVEEKGPASGNEDYTQDGTVDLMGRPLLRSKTGRWKACSFIVGYEYGYACVCTKSTGYEVFERMAFYGIQSNLVLYLTKKLHEGTVKSSNHVSNWVGSVWMMPLAGAYIADAYLGRYWTFVIASCIYVLGMCLLTLAVSLPVLRPPPCAQDENCPEASSLQYGIFFTALYTIAIGTGGTKPNISTMGADQFDEFEPKERSHKLSFFNWWFFSIFFGTLFANTFLVYIQDRVGWTIGYGLPTLGLAVSVLLFLVGTPYYRHRLPSGSPITRVLQVFVAAGRKWKLKVPDDPKELHELSIEEYASSGRSRIDHSSSLSFLNKAAIKSGQTSAWMLSTVTQVEETKQMTKLMPILLTTIIPSTLYVQTSTIFVKQGATLDRRMGPHFDIPPACLTAFVTISMLITIVIYDRVFVPLIRRYTKNPRGITMLQRLGIGLVLHVTVMITACLAERRRLRVVRENHLFGPHDTIPLTIFILLPQYALAGVADNFVEVAKMELFYDQAPYGMKSLGTAYFTTSLGVGSFLSSFLLSTVANITKRHGHTGWVLDNLNVSHLDYYYAFMAVLSLLNLLCFLVVAKFFVYNVDVTQNKSGLEINPASSQPRDYSGISQTIPQPDAKS</sequence>
<feature type="region of interest" description="Disordered" evidence="6">
    <location>
        <begin position="1215"/>
        <end position="1237"/>
    </location>
</feature>
<evidence type="ECO:0000256" key="4">
    <source>
        <dbReference type="ARBA" id="ARBA00022989"/>
    </source>
</evidence>
<evidence type="ECO:0000256" key="1">
    <source>
        <dbReference type="ARBA" id="ARBA00004141"/>
    </source>
</evidence>
<dbReference type="InterPro" id="IPR036259">
    <property type="entry name" value="MFS_trans_sf"/>
</dbReference>
<dbReference type="SUPFAM" id="SSF103473">
    <property type="entry name" value="MFS general substrate transporter"/>
    <property type="match status" value="2"/>
</dbReference>
<dbReference type="AlphaFoldDB" id="A0A371FPY9"/>
<evidence type="ECO:0000256" key="2">
    <source>
        <dbReference type="ARBA" id="ARBA00005982"/>
    </source>
</evidence>
<evidence type="ECO:0000256" key="5">
    <source>
        <dbReference type="ARBA" id="ARBA00023136"/>
    </source>
</evidence>
<dbReference type="GO" id="GO:0016020">
    <property type="term" value="C:membrane"/>
    <property type="evidence" value="ECO:0007669"/>
    <property type="project" value="UniProtKB-SubCell"/>
</dbReference>
<comment type="caution">
    <text evidence="8">The sequence shown here is derived from an EMBL/GenBank/DDBJ whole genome shotgun (WGS) entry which is preliminary data.</text>
</comment>
<feature type="transmembrane region" description="Helical" evidence="7">
    <location>
        <begin position="559"/>
        <end position="583"/>
    </location>
</feature>
<feature type="transmembrane region" description="Helical" evidence="7">
    <location>
        <begin position="738"/>
        <end position="761"/>
    </location>
</feature>
<keyword evidence="9" id="KW-1185">Reference proteome</keyword>
<feature type="transmembrane region" description="Helical" evidence="7">
    <location>
        <begin position="391"/>
        <end position="411"/>
    </location>
</feature>
<reference evidence="8" key="1">
    <citation type="submission" date="2018-05" db="EMBL/GenBank/DDBJ databases">
        <title>Draft genome of Mucuna pruriens seed.</title>
        <authorList>
            <person name="Nnadi N.E."/>
            <person name="Vos R."/>
            <person name="Hasami M.H."/>
            <person name="Devisetty U.K."/>
            <person name="Aguiy J.C."/>
        </authorList>
    </citation>
    <scope>NUCLEOTIDE SEQUENCE [LARGE SCALE GENOMIC DNA]</scope>
    <source>
        <strain evidence="8">JCA_2017</strain>
    </source>
</reference>
<evidence type="ECO:0000256" key="7">
    <source>
        <dbReference type="SAM" id="Phobius"/>
    </source>
</evidence>
<feature type="transmembrane region" description="Helical" evidence="7">
    <location>
        <begin position="827"/>
        <end position="848"/>
    </location>
</feature>
<dbReference type="Gene3D" id="1.20.1250.20">
    <property type="entry name" value="MFS general substrate transporter like domains"/>
    <property type="match status" value="2"/>
</dbReference>
<keyword evidence="5 7" id="KW-0472">Membrane</keyword>
<dbReference type="Pfam" id="PF00854">
    <property type="entry name" value="PTR2"/>
    <property type="match status" value="2"/>
</dbReference>
<feature type="transmembrane region" description="Helical" evidence="7">
    <location>
        <begin position="1130"/>
        <end position="1155"/>
    </location>
</feature>
<comment type="similarity">
    <text evidence="2">Belongs to the major facilitator superfamily. Proton-dependent oligopeptide transporter (POT/PTR) (TC 2.A.17) family.</text>
</comment>
<feature type="transmembrane region" description="Helical" evidence="7">
    <location>
        <begin position="781"/>
        <end position="799"/>
    </location>
</feature>
<proteinExistence type="inferred from homology"/>
<dbReference type="OrthoDB" id="8904098at2759"/>
<feature type="compositionally biased region" description="Polar residues" evidence="6">
    <location>
        <begin position="1215"/>
        <end position="1231"/>
    </location>
</feature>
<feature type="transmembrane region" description="Helical" evidence="7">
    <location>
        <begin position="197"/>
        <end position="218"/>
    </location>
</feature>
<feature type="transmembrane region" description="Helical" evidence="7">
    <location>
        <begin position="1048"/>
        <end position="1068"/>
    </location>
</feature>
<feature type="transmembrane region" description="Helical" evidence="7">
    <location>
        <begin position="972"/>
        <end position="995"/>
    </location>
</feature>
<comment type="subcellular location">
    <subcellularLocation>
        <location evidence="1">Membrane</location>
        <topology evidence="1">Multi-pass membrane protein</topology>
    </subcellularLocation>
</comment>
<feature type="transmembrane region" description="Helical" evidence="7">
    <location>
        <begin position="472"/>
        <end position="493"/>
    </location>
</feature>
<feature type="transmembrane region" description="Helical" evidence="7">
    <location>
        <begin position="151"/>
        <end position="169"/>
    </location>
</feature>
<evidence type="ECO:0000256" key="3">
    <source>
        <dbReference type="ARBA" id="ARBA00022692"/>
    </source>
</evidence>
<feature type="transmembrane region" description="Helical" evidence="7">
    <location>
        <begin position="224"/>
        <end position="245"/>
    </location>
</feature>
<gene>
    <name evidence="8" type="primary">NPF5.2</name>
    <name evidence="8" type="ORF">CR513_39157</name>
</gene>
<dbReference type="CDD" id="cd17417">
    <property type="entry name" value="MFS_NPF5"/>
    <property type="match status" value="2"/>
</dbReference>
<dbReference type="PANTHER" id="PTHR11654">
    <property type="entry name" value="OLIGOPEPTIDE TRANSPORTER-RELATED"/>
    <property type="match status" value="1"/>
</dbReference>
<dbReference type="EMBL" id="QJKJ01008262">
    <property type="protein sequence ID" value="RDX80312.1"/>
    <property type="molecule type" value="Genomic_DNA"/>
</dbReference>
<dbReference type="InterPro" id="IPR044739">
    <property type="entry name" value="NRT1/PTR"/>
</dbReference>
<feature type="transmembrane region" description="Helical" evidence="7">
    <location>
        <begin position="1088"/>
        <end position="1109"/>
    </location>
</feature>
<accession>A0A371FPY9</accession>
<name>A0A371FPY9_MUCPR</name>
<feature type="transmembrane region" description="Helical" evidence="7">
    <location>
        <begin position="1007"/>
        <end position="1027"/>
    </location>
</feature>
<dbReference type="GO" id="GO:0042937">
    <property type="term" value="F:tripeptide transmembrane transporter activity"/>
    <property type="evidence" value="ECO:0007669"/>
    <property type="project" value="InterPro"/>
</dbReference>
<feature type="transmembrane region" description="Helical" evidence="7">
    <location>
        <begin position="513"/>
        <end position="538"/>
    </location>
</feature>
<keyword evidence="3 7" id="KW-0812">Transmembrane</keyword>
<organism evidence="8 9">
    <name type="scientific">Mucuna pruriens</name>
    <name type="common">Velvet bean</name>
    <name type="synonym">Dolichos pruriens</name>
    <dbReference type="NCBI Taxonomy" id="157652"/>
    <lineage>
        <taxon>Eukaryota</taxon>
        <taxon>Viridiplantae</taxon>
        <taxon>Streptophyta</taxon>
        <taxon>Embryophyta</taxon>
        <taxon>Tracheophyta</taxon>
        <taxon>Spermatophyta</taxon>
        <taxon>Magnoliopsida</taxon>
        <taxon>eudicotyledons</taxon>
        <taxon>Gunneridae</taxon>
        <taxon>Pentapetalae</taxon>
        <taxon>rosids</taxon>
        <taxon>fabids</taxon>
        <taxon>Fabales</taxon>
        <taxon>Fabaceae</taxon>
        <taxon>Papilionoideae</taxon>
        <taxon>50 kb inversion clade</taxon>
        <taxon>NPAAA clade</taxon>
        <taxon>indigoferoid/millettioid clade</taxon>
        <taxon>Phaseoleae</taxon>
        <taxon>Mucuna</taxon>
    </lineage>
</organism>
<evidence type="ECO:0000313" key="9">
    <source>
        <dbReference type="Proteomes" id="UP000257109"/>
    </source>
</evidence>
<feature type="transmembrane region" description="Helical" evidence="7">
    <location>
        <begin position="109"/>
        <end position="131"/>
    </location>
</feature>
<dbReference type="Proteomes" id="UP000257109">
    <property type="component" value="Unassembled WGS sequence"/>
</dbReference>
<protein>
    <submittedName>
        <fullName evidence="8">Protein NRT1/ PTR FAMILY 5.2</fullName>
    </submittedName>
</protein>
<evidence type="ECO:0000313" key="8">
    <source>
        <dbReference type="EMBL" id="RDX80312.1"/>
    </source>
</evidence>
<dbReference type="InterPro" id="IPR000109">
    <property type="entry name" value="POT_fam"/>
</dbReference>
<dbReference type="GO" id="GO:0071916">
    <property type="term" value="F:dipeptide transmembrane transporter activity"/>
    <property type="evidence" value="ECO:0007669"/>
    <property type="project" value="InterPro"/>
</dbReference>
<feature type="non-terminal residue" evidence="8">
    <location>
        <position position="1"/>
    </location>
</feature>
<keyword evidence="4 7" id="KW-1133">Transmembrane helix</keyword>
<evidence type="ECO:0000256" key="6">
    <source>
        <dbReference type="SAM" id="MobiDB-lite"/>
    </source>
</evidence>
<feature type="transmembrane region" description="Helical" evidence="7">
    <location>
        <begin position="854"/>
        <end position="874"/>
    </location>
</feature>
<feature type="transmembrane region" description="Helical" evidence="7">
    <location>
        <begin position="1175"/>
        <end position="1199"/>
    </location>
</feature>
<feature type="transmembrane region" description="Helical" evidence="7">
    <location>
        <begin position="431"/>
        <end position="452"/>
    </location>
</feature>